<protein>
    <submittedName>
        <fullName evidence="1">Uncharacterized protein</fullName>
    </submittedName>
</protein>
<evidence type="ECO:0000313" key="2">
    <source>
        <dbReference type="Proteomes" id="UP000199093"/>
    </source>
</evidence>
<organism evidence="1 2">
    <name type="scientific">Salipiger marinus</name>
    <dbReference type="NCBI Taxonomy" id="555512"/>
    <lineage>
        <taxon>Bacteria</taxon>
        <taxon>Pseudomonadati</taxon>
        <taxon>Pseudomonadota</taxon>
        <taxon>Alphaproteobacteria</taxon>
        <taxon>Rhodobacterales</taxon>
        <taxon>Roseobacteraceae</taxon>
        <taxon>Salipiger</taxon>
    </lineage>
</organism>
<dbReference type="Proteomes" id="UP000199093">
    <property type="component" value="Unassembled WGS sequence"/>
</dbReference>
<gene>
    <name evidence="1" type="ORF">SAMN04487993_10091</name>
</gene>
<dbReference type="AlphaFoldDB" id="A0A1G8MW78"/>
<dbReference type="OrthoDB" id="7876600at2"/>
<sequence length="177" mass="20443">MPKSFDREEARRDLERLLKGLTYYREWRILMLREAHPEVPEEEIENQVVMPAAVWLAVFDSAKGSRCTQVTDEVRQWHSHTLAELFQIGRSSSEARVAVDNFLLRFQAEVGYSLQSESGAVLKVGKAVLESGRITTEKQYYMLKEIDVDPSSGIFTADEVSKMLTLLRSFEERQQQR</sequence>
<accession>A0A1G8MW78</accession>
<evidence type="ECO:0000313" key="1">
    <source>
        <dbReference type="EMBL" id="SDI72289.1"/>
    </source>
</evidence>
<keyword evidence="2" id="KW-1185">Reference proteome</keyword>
<proteinExistence type="predicted"/>
<dbReference type="EMBL" id="FNEJ01000009">
    <property type="protein sequence ID" value="SDI72289.1"/>
    <property type="molecule type" value="Genomic_DNA"/>
</dbReference>
<reference evidence="1 2" key="1">
    <citation type="submission" date="2016-10" db="EMBL/GenBank/DDBJ databases">
        <authorList>
            <person name="de Groot N.N."/>
        </authorList>
    </citation>
    <scope>NUCLEOTIDE SEQUENCE [LARGE SCALE GENOMIC DNA]</scope>
    <source>
        <strain evidence="1 2">DSM 26424</strain>
    </source>
</reference>
<name>A0A1G8MW78_9RHOB</name>